<evidence type="ECO:0008006" key="4">
    <source>
        <dbReference type="Google" id="ProtNLM"/>
    </source>
</evidence>
<accession>A0A5K7YIK9</accession>
<evidence type="ECO:0000256" key="1">
    <source>
        <dbReference type="SAM" id="SignalP"/>
    </source>
</evidence>
<evidence type="ECO:0000313" key="2">
    <source>
        <dbReference type="EMBL" id="BBO68768.1"/>
    </source>
</evidence>
<feature type="signal peptide" evidence="1">
    <location>
        <begin position="1"/>
        <end position="23"/>
    </location>
</feature>
<gene>
    <name evidence="2" type="ORF">DSCA_26980</name>
</gene>
<keyword evidence="3" id="KW-1185">Reference proteome</keyword>
<dbReference type="OrthoDB" id="5423110at2"/>
<proteinExistence type="predicted"/>
<dbReference type="KEGG" id="dalk:DSCA_26980"/>
<dbReference type="Proteomes" id="UP000427906">
    <property type="component" value="Chromosome"/>
</dbReference>
<keyword evidence="1" id="KW-0732">Signal</keyword>
<dbReference type="AlphaFoldDB" id="A0A5K7YIK9"/>
<organism evidence="2 3">
    <name type="scientific">Desulfosarcina alkanivorans</name>
    <dbReference type="NCBI Taxonomy" id="571177"/>
    <lineage>
        <taxon>Bacteria</taxon>
        <taxon>Pseudomonadati</taxon>
        <taxon>Thermodesulfobacteriota</taxon>
        <taxon>Desulfobacteria</taxon>
        <taxon>Desulfobacterales</taxon>
        <taxon>Desulfosarcinaceae</taxon>
        <taxon>Desulfosarcina</taxon>
    </lineage>
</organism>
<dbReference type="EMBL" id="AP021874">
    <property type="protein sequence ID" value="BBO68768.1"/>
    <property type="molecule type" value="Genomic_DNA"/>
</dbReference>
<protein>
    <recommendedName>
        <fullName evidence="4">DUF1573 domain-containing protein</fullName>
    </recommendedName>
</protein>
<name>A0A5K7YIK9_9BACT</name>
<feature type="chain" id="PRO_5024386184" description="DUF1573 domain-containing protein" evidence="1">
    <location>
        <begin position="24"/>
        <end position="86"/>
    </location>
</feature>
<sequence length="86" mass="8693">MKVRMVVVAATLAMLWGTGAAVAASDVKDPSGKAPSTVAAAGMPEANLPELAFQFDPVVDGTQVTHDFAIRNGGNGPLAITNVKTG</sequence>
<reference evidence="2 3" key="1">
    <citation type="submission" date="2019-11" db="EMBL/GenBank/DDBJ databases">
        <title>Comparative genomics of hydrocarbon-degrading Desulfosarcina strains.</title>
        <authorList>
            <person name="Watanabe M."/>
            <person name="Kojima H."/>
            <person name="Fukui M."/>
        </authorList>
    </citation>
    <scope>NUCLEOTIDE SEQUENCE [LARGE SCALE GENOMIC DNA]</scope>
    <source>
        <strain evidence="2 3">PL12</strain>
    </source>
</reference>
<evidence type="ECO:0000313" key="3">
    <source>
        <dbReference type="Proteomes" id="UP000427906"/>
    </source>
</evidence>